<reference evidence="3" key="1">
    <citation type="submission" date="2020-06" db="EMBL/GenBank/DDBJ databases">
        <authorList>
            <person name="Li T."/>
            <person name="Hu X."/>
            <person name="Zhang T."/>
            <person name="Song X."/>
            <person name="Zhang H."/>
            <person name="Dai N."/>
            <person name="Sheng W."/>
            <person name="Hou X."/>
            <person name="Wei L."/>
        </authorList>
    </citation>
    <scope>NUCLEOTIDE SEQUENCE</scope>
    <source>
        <strain evidence="3">KEN1</strain>
        <tissue evidence="3">Leaf</tissue>
    </source>
</reference>
<gene>
    <name evidence="3" type="ORF">Slati_3883700</name>
</gene>
<feature type="region of interest" description="Disordered" evidence="2">
    <location>
        <begin position="202"/>
        <end position="221"/>
    </location>
</feature>
<dbReference type="AlphaFoldDB" id="A0AAW2TMG9"/>
<dbReference type="Pfam" id="PF03004">
    <property type="entry name" value="Transposase_24"/>
    <property type="match status" value="1"/>
</dbReference>
<keyword evidence="1" id="KW-0175">Coiled coil</keyword>
<sequence>MGELQEDYEGKCRIARKNRLTEKDGSITKHTGGSIPVGAHRQKMEKVLGREVTDLELFQRCHRKNKGSGEFIDNKSKRISEEYLAKMGCTDVSSQSSFDLSTWYDVIGGPSKGRLYGFGSNLSSTSASSVSSSIKASKKKLNKLTKAVEDMRSNTTKMEEEFSRREEENRKLLETALEEARKREADLQELVRKLLQDVGYTNHQFAGGSGQQEQQHSKENR</sequence>
<dbReference type="InterPro" id="IPR004252">
    <property type="entry name" value="Probable_transposase_24"/>
</dbReference>
<proteinExistence type="predicted"/>
<organism evidence="3">
    <name type="scientific">Sesamum latifolium</name>
    <dbReference type="NCBI Taxonomy" id="2727402"/>
    <lineage>
        <taxon>Eukaryota</taxon>
        <taxon>Viridiplantae</taxon>
        <taxon>Streptophyta</taxon>
        <taxon>Embryophyta</taxon>
        <taxon>Tracheophyta</taxon>
        <taxon>Spermatophyta</taxon>
        <taxon>Magnoliopsida</taxon>
        <taxon>eudicotyledons</taxon>
        <taxon>Gunneridae</taxon>
        <taxon>Pentapetalae</taxon>
        <taxon>asterids</taxon>
        <taxon>lamiids</taxon>
        <taxon>Lamiales</taxon>
        <taxon>Pedaliaceae</taxon>
        <taxon>Sesamum</taxon>
    </lineage>
</organism>
<evidence type="ECO:0000256" key="2">
    <source>
        <dbReference type="SAM" id="MobiDB-lite"/>
    </source>
</evidence>
<name>A0AAW2TMG9_9LAMI</name>
<evidence type="ECO:0000256" key="1">
    <source>
        <dbReference type="SAM" id="Coils"/>
    </source>
</evidence>
<accession>A0AAW2TMG9</accession>
<evidence type="ECO:0000313" key="3">
    <source>
        <dbReference type="EMBL" id="KAL0405698.1"/>
    </source>
</evidence>
<dbReference type="EMBL" id="JACGWN010000014">
    <property type="protein sequence ID" value="KAL0405698.1"/>
    <property type="molecule type" value="Genomic_DNA"/>
</dbReference>
<reference evidence="3" key="2">
    <citation type="journal article" date="2024" name="Plant">
        <title>Genomic evolution and insights into agronomic trait innovations of Sesamum species.</title>
        <authorList>
            <person name="Miao H."/>
            <person name="Wang L."/>
            <person name="Qu L."/>
            <person name="Liu H."/>
            <person name="Sun Y."/>
            <person name="Le M."/>
            <person name="Wang Q."/>
            <person name="Wei S."/>
            <person name="Zheng Y."/>
            <person name="Lin W."/>
            <person name="Duan Y."/>
            <person name="Cao H."/>
            <person name="Xiong S."/>
            <person name="Wang X."/>
            <person name="Wei L."/>
            <person name="Li C."/>
            <person name="Ma Q."/>
            <person name="Ju M."/>
            <person name="Zhao R."/>
            <person name="Li G."/>
            <person name="Mu C."/>
            <person name="Tian Q."/>
            <person name="Mei H."/>
            <person name="Zhang T."/>
            <person name="Gao T."/>
            <person name="Zhang H."/>
        </authorList>
    </citation>
    <scope>NUCLEOTIDE SEQUENCE</scope>
    <source>
        <strain evidence="3">KEN1</strain>
    </source>
</reference>
<feature type="coiled-coil region" evidence="1">
    <location>
        <begin position="134"/>
        <end position="197"/>
    </location>
</feature>
<comment type="caution">
    <text evidence="3">The sequence shown here is derived from an EMBL/GenBank/DDBJ whole genome shotgun (WGS) entry which is preliminary data.</text>
</comment>
<protein>
    <submittedName>
        <fullName evidence="3">Uncharacterized protein</fullName>
    </submittedName>
</protein>